<keyword evidence="3" id="KW-1185">Reference proteome</keyword>
<sequence length="205" mass="23324">MNINEIVNDRDYTLIIDKSSSLNTDDGTGKTRWQIAQESTFALAKQCDELDYDGITIYLYSGRFRRYDNVNAEKIKEIYALNEPMGKSDLKSVLQDALDNYFQRKAEGKTKPNGETMIIITDGIPDEPKEIIKLIIDATYKIEKDEELGISFIQIGKDRKATEYFKALDDLLEEAGAKFDIVDTITLDDMQQMSLSQVLLNALID</sequence>
<dbReference type="Proteomes" id="UP000654604">
    <property type="component" value="Unassembled WGS sequence"/>
</dbReference>
<protein>
    <recommendedName>
        <fullName evidence="1">VWFA domain-containing protein</fullName>
    </recommendedName>
</protein>
<dbReference type="PANTHER" id="PTHR34706">
    <property type="entry name" value="SLR1338 PROTEIN"/>
    <property type="match status" value="1"/>
</dbReference>
<proteinExistence type="predicted"/>
<gene>
    <name evidence="2" type="ORF">IQ215_04920</name>
</gene>
<evidence type="ECO:0000313" key="2">
    <source>
        <dbReference type="EMBL" id="MBE9222035.1"/>
    </source>
</evidence>
<dbReference type="PANTHER" id="PTHR34706:SF1">
    <property type="entry name" value="VWFA DOMAIN-CONTAINING PROTEIN"/>
    <property type="match status" value="1"/>
</dbReference>
<dbReference type="SMART" id="SM00327">
    <property type="entry name" value="VWA"/>
    <property type="match status" value="1"/>
</dbReference>
<dbReference type="EMBL" id="JADEWC010000007">
    <property type="protein sequence ID" value="MBE9222035.1"/>
    <property type="molecule type" value="Genomic_DNA"/>
</dbReference>
<feature type="domain" description="VWFA" evidence="1">
    <location>
        <begin position="11"/>
        <end position="203"/>
    </location>
</feature>
<reference evidence="2 3" key="1">
    <citation type="submission" date="2020-10" db="EMBL/GenBank/DDBJ databases">
        <authorList>
            <person name="Castelo-Branco R."/>
            <person name="Eusebio N."/>
            <person name="Adriana R."/>
            <person name="Vieira A."/>
            <person name="Brugerolle De Fraissinette N."/>
            <person name="Rezende De Castro R."/>
            <person name="Schneider M.P."/>
            <person name="Vasconcelos V."/>
            <person name="Leao P.N."/>
        </authorList>
    </citation>
    <scope>NUCLEOTIDE SEQUENCE [LARGE SCALE GENOMIC DNA]</scope>
    <source>
        <strain evidence="2 3">LEGE 03274</strain>
    </source>
</reference>
<dbReference type="PROSITE" id="PS50234">
    <property type="entry name" value="VWFA"/>
    <property type="match status" value="1"/>
</dbReference>
<accession>A0ABR9V2D2</accession>
<organism evidence="2 3">
    <name type="scientific">Cyanobacterium stanieri LEGE 03274</name>
    <dbReference type="NCBI Taxonomy" id="1828756"/>
    <lineage>
        <taxon>Bacteria</taxon>
        <taxon>Bacillati</taxon>
        <taxon>Cyanobacteriota</taxon>
        <taxon>Cyanophyceae</taxon>
        <taxon>Oscillatoriophycideae</taxon>
        <taxon>Chroococcales</taxon>
        <taxon>Geminocystaceae</taxon>
        <taxon>Cyanobacterium</taxon>
    </lineage>
</organism>
<dbReference type="Gene3D" id="3.40.50.410">
    <property type="entry name" value="von Willebrand factor, type A domain"/>
    <property type="match status" value="1"/>
</dbReference>
<dbReference type="InterPro" id="IPR002035">
    <property type="entry name" value="VWF_A"/>
</dbReference>
<dbReference type="SUPFAM" id="SSF53300">
    <property type="entry name" value="vWA-like"/>
    <property type="match status" value="1"/>
</dbReference>
<dbReference type="InterPro" id="IPR036465">
    <property type="entry name" value="vWFA_dom_sf"/>
</dbReference>
<comment type="caution">
    <text evidence="2">The sequence shown here is derived from an EMBL/GenBank/DDBJ whole genome shotgun (WGS) entry which is preliminary data.</text>
</comment>
<dbReference type="RefSeq" id="WP_193800195.1">
    <property type="nucleotide sequence ID" value="NZ_JADEWC010000007.1"/>
</dbReference>
<name>A0ABR9V2D2_9CHRO</name>
<evidence type="ECO:0000259" key="1">
    <source>
        <dbReference type="PROSITE" id="PS50234"/>
    </source>
</evidence>
<evidence type="ECO:0000313" key="3">
    <source>
        <dbReference type="Proteomes" id="UP000654604"/>
    </source>
</evidence>